<accession>A0A0H4T4Z1</accession>
<proteinExistence type="predicted"/>
<reference evidence="1" key="1">
    <citation type="journal article" date="2015" name="ISME J.">
        <title>Aquifer environment selects for microbial species cohorts in sediment and groundwater.</title>
        <authorList>
            <person name="Hug L.A."/>
            <person name="Thomas B.C."/>
            <person name="Brown C.T."/>
            <person name="Frischkorn K.R."/>
            <person name="Williams K.H."/>
            <person name="Tringe S.G."/>
            <person name="Banfield J.F."/>
        </authorList>
    </citation>
    <scope>NUCLEOTIDE SEQUENCE</scope>
</reference>
<protein>
    <submittedName>
        <fullName evidence="1">Uncharacterized protein</fullName>
    </submittedName>
</protein>
<dbReference type="AlphaFoldDB" id="A0A0H4T4Z1"/>
<name>A0A0H4T4Z1_9EURY</name>
<dbReference type="EMBL" id="KT007002">
    <property type="protein sequence ID" value="AKQ02753.1"/>
    <property type="molecule type" value="Genomic_DNA"/>
</dbReference>
<evidence type="ECO:0000313" key="1">
    <source>
        <dbReference type="EMBL" id="AKQ02753.1"/>
    </source>
</evidence>
<sequence length="201" mass="21524">MATFGFDERRVLPALRLLPYDRLVLLGGRDSFRAPGFGRLKSLEPSLQAVTVDPFDFGSCLTAACRAFHEASAGDVRASVSGGTKILADATLLAAFQEGVEAWYFDPEPVRLPVLRGVRIHDVLGPADQTVAAILTGPMTAETVLAAAGRRGVSRAHGRRALRRLRAGGFLEARLEGGEPVLRPSPLLEAYRVHLGEAPKG</sequence>
<organism evidence="1">
    <name type="scientific">uncultured euryarchaeote Rifle_16ft_4_minimus_37664</name>
    <dbReference type="NCBI Taxonomy" id="1665194"/>
    <lineage>
        <taxon>Archaea</taxon>
        <taxon>Methanobacteriati</taxon>
        <taxon>Methanobacteriota</taxon>
        <taxon>environmental samples</taxon>
    </lineage>
</organism>